<comment type="caution">
    <text evidence="1">The sequence shown here is derived from an EMBL/GenBank/DDBJ whole genome shotgun (WGS) entry which is preliminary data.</text>
</comment>
<reference evidence="1 2" key="1">
    <citation type="journal article" date="2016" name="BMC Genomics">
        <title>Consensus pan-genome assembly of the specialised wine bacterium Oenococcus oeni.</title>
        <authorList>
            <person name="Sternes P.R."/>
            <person name="Borneman A.R."/>
        </authorList>
    </citation>
    <scope>NUCLEOTIDE SEQUENCE [LARGE SCALE GENOMIC DNA]</scope>
    <source>
        <strain evidence="1 2">AWRIB661</strain>
    </source>
</reference>
<organism evidence="1 2">
    <name type="scientific">Oenococcus oeni</name>
    <name type="common">Leuconostoc oenos</name>
    <dbReference type="NCBI Taxonomy" id="1247"/>
    <lineage>
        <taxon>Bacteria</taxon>
        <taxon>Bacillati</taxon>
        <taxon>Bacillota</taxon>
        <taxon>Bacilli</taxon>
        <taxon>Lactobacillales</taxon>
        <taxon>Lactobacillaceae</taxon>
        <taxon>Oenococcus</taxon>
    </lineage>
</organism>
<protein>
    <submittedName>
        <fullName evidence="1">Uncharacterized protein</fullName>
    </submittedName>
</protein>
<accession>A0A6N4A6W9</accession>
<gene>
    <name evidence="1" type="ORF">ATX59_04100</name>
</gene>
<dbReference type="RefSeq" id="WP_071448947.1">
    <property type="nucleotide sequence ID" value="NZ_MLOK01000036.1"/>
</dbReference>
<evidence type="ECO:0000313" key="2">
    <source>
        <dbReference type="Proteomes" id="UP000181728"/>
    </source>
</evidence>
<dbReference type="EMBL" id="MLOK01000036">
    <property type="protein sequence ID" value="OIM21364.1"/>
    <property type="molecule type" value="Genomic_DNA"/>
</dbReference>
<evidence type="ECO:0000313" key="1">
    <source>
        <dbReference type="EMBL" id="OIM21364.1"/>
    </source>
</evidence>
<dbReference type="Proteomes" id="UP000181728">
    <property type="component" value="Unassembled WGS sequence"/>
</dbReference>
<proteinExistence type="predicted"/>
<dbReference type="AlphaFoldDB" id="A0A6N4A6W9"/>
<name>A0A6N4A6W9_OENOE</name>
<sequence length="92" mass="10312">MIVNNLRATINQLTPAAQTAVKEIISNAKENDKEIVDIDFSNQQLSIADSDSIAALTDGQTHLFAIYTVYDKDHKTIKRLQAKLNKELLEQL</sequence>